<evidence type="ECO:0000259" key="9">
    <source>
        <dbReference type="PROSITE" id="PS51779"/>
    </source>
</evidence>
<evidence type="ECO:0000256" key="4">
    <source>
        <dbReference type="ARBA" id="ARBA00022692"/>
    </source>
</evidence>
<dbReference type="InterPro" id="IPR005548">
    <property type="entry name" value="Cell_div_FtsQ/DivIB_C"/>
</dbReference>
<dbReference type="Proteomes" id="UP000294813">
    <property type="component" value="Unassembled WGS sequence"/>
</dbReference>
<dbReference type="InterPro" id="IPR034746">
    <property type="entry name" value="POTRA"/>
</dbReference>
<dbReference type="Pfam" id="PF03799">
    <property type="entry name" value="FtsQ_DivIB_C"/>
    <property type="match status" value="1"/>
</dbReference>
<keyword evidence="5 8" id="KW-1133">Transmembrane helix</keyword>
<dbReference type="InterPro" id="IPR050487">
    <property type="entry name" value="FtsQ_DivIB"/>
</dbReference>
<evidence type="ECO:0000256" key="8">
    <source>
        <dbReference type="SAM" id="Phobius"/>
    </source>
</evidence>
<evidence type="ECO:0000256" key="7">
    <source>
        <dbReference type="ARBA" id="ARBA00023306"/>
    </source>
</evidence>
<gene>
    <name evidence="10" type="ORF">EDD73_12335</name>
</gene>
<keyword evidence="3 10" id="KW-0132">Cell division</keyword>
<dbReference type="PANTHER" id="PTHR37820">
    <property type="entry name" value="CELL DIVISION PROTEIN DIVIB"/>
    <property type="match status" value="1"/>
</dbReference>
<dbReference type="Gene3D" id="3.10.20.310">
    <property type="entry name" value="membrane protein fhac"/>
    <property type="match status" value="1"/>
</dbReference>
<keyword evidence="4 8" id="KW-0812">Transmembrane</keyword>
<keyword evidence="11" id="KW-1185">Reference proteome</keyword>
<dbReference type="AlphaFoldDB" id="A0A4R2RHM0"/>
<evidence type="ECO:0000256" key="3">
    <source>
        <dbReference type="ARBA" id="ARBA00022618"/>
    </source>
</evidence>
<dbReference type="InterPro" id="IPR013685">
    <property type="entry name" value="POTRA_FtsQ_type"/>
</dbReference>
<keyword evidence="2" id="KW-1003">Cell membrane</keyword>
<proteinExistence type="predicted"/>
<sequence>MLRQRASKLLFSFIAMALVATYFFLRSPFFGITHVSVQGTSLLPEAEMVQLSGIQLGENIWRLDEKRVVQQLLFHPQVEAIALERQWPSTVILQIKERKPVAVVHGPRGFILVDHQGTFLQTVNALTGIPLPLLTGIPVSSQVGPGQAFTGDEMAAALRFCREFAPTLMTRIAEVHVREGGRLTLYTVEGVEVRFGTPDQVAAKGDALADIFAELTREQRLGKIRYIDVTSHTSPVIKL</sequence>
<dbReference type="GO" id="GO:0005886">
    <property type="term" value="C:plasma membrane"/>
    <property type="evidence" value="ECO:0007669"/>
    <property type="project" value="TreeGrafter"/>
</dbReference>
<protein>
    <submittedName>
        <fullName evidence="10">Cell division protein FtsQ</fullName>
    </submittedName>
</protein>
<reference evidence="10 11" key="1">
    <citation type="submission" date="2019-03" db="EMBL/GenBank/DDBJ databases">
        <title>Genomic Encyclopedia of Type Strains, Phase IV (KMG-IV): sequencing the most valuable type-strain genomes for metagenomic binning, comparative biology and taxonomic classification.</title>
        <authorList>
            <person name="Goeker M."/>
        </authorList>
    </citation>
    <scope>NUCLEOTIDE SEQUENCE [LARGE SCALE GENOMIC DNA]</scope>
    <source>
        <strain evidence="10 11">DSM 11170</strain>
    </source>
</reference>
<dbReference type="EMBL" id="SLXT01000023">
    <property type="protein sequence ID" value="TCP62128.1"/>
    <property type="molecule type" value="Genomic_DNA"/>
</dbReference>
<comment type="subcellular location">
    <subcellularLocation>
        <location evidence="1">Membrane</location>
    </subcellularLocation>
</comment>
<name>A0A4R2RHM0_9FIRM</name>
<organism evidence="10 11">
    <name type="scientific">Heliophilum fasciatum</name>
    <dbReference type="NCBI Taxonomy" id="35700"/>
    <lineage>
        <taxon>Bacteria</taxon>
        <taxon>Bacillati</taxon>
        <taxon>Bacillota</taxon>
        <taxon>Clostridia</taxon>
        <taxon>Eubacteriales</taxon>
        <taxon>Heliobacteriaceae</taxon>
        <taxon>Heliophilum</taxon>
    </lineage>
</organism>
<evidence type="ECO:0000256" key="1">
    <source>
        <dbReference type="ARBA" id="ARBA00004370"/>
    </source>
</evidence>
<dbReference type="GO" id="GO:0051301">
    <property type="term" value="P:cell division"/>
    <property type="evidence" value="ECO:0007669"/>
    <property type="project" value="UniProtKB-KW"/>
</dbReference>
<evidence type="ECO:0000313" key="11">
    <source>
        <dbReference type="Proteomes" id="UP000294813"/>
    </source>
</evidence>
<dbReference type="PROSITE" id="PS51779">
    <property type="entry name" value="POTRA"/>
    <property type="match status" value="1"/>
</dbReference>
<evidence type="ECO:0000256" key="2">
    <source>
        <dbReference type="ARBA" id="ARBA00022475"/>
    </source>
</evidence>
<keyword evidence="7" id="KW-0131">Cell cycle</keyword>
<accession>A0A4R2RHM0</accession>
<dbReference type="RefSeq" id="WP_165876479.1">
    <property type="nucleotide sequence ID" value="NZ_JAOQNU010000023.1"/>
</dbReference>
<dbReference type="Pfam" id="PF08478">
    <property type="entry name" value="POTRA_1"/>
    <property type="match status" value="1"/>
</dbReference>
<comment type="caution">
    <text evidence="10">The sequence shown here is derived from an EMBL/GenBank/DDBJ whole genome shotgun (WGS) entry which is preliminary data.</text>
</comment>
<evidence type="ECO:0000256" key="5">
    <source>
        <dbReference type="ARBA" id="ARBA00022989"/>
    </source>
</evidence>
<dbReference type="PANTHER" id="PTHR37820:SF1">
    <property type="entry name" value="CELL DIVISION PROTEIN FTSQ"/>
    <property type="match status" value="1"/>
</dbReference>
<feature type="transmembrane region" description="Helical" evidence="8">
    <location>
        <begin position="9"/>
        <end position="25"/>
    </location>
</feature>
<keyword evidence="6 8" id="KW-0472">Membrane</keyword>
<evidence type="ECO:0000256" key="6">
    <source>
        <dbReference type="ARBA" id="ARBA00023136"/>
    </source>
</evidence>
<evidence type="ECO:0000313" key="10">
    <source>
        <dbReference type="EMBL" id="TCP62128.1"/>
    </source>
</evidence>
<feature type="domain" description="POTRA" evidence="9">
    <location>
        <begin position="30"/>
        <end position="98"/>
    </location>
</feature>